<dbReference type="RefSeq" id="WP_006888506.1">
    <property type="nucleotide sequence ID" value="NZ_AJJQ01000036.1"/>
</dbReference>
<dbReference type="CDD" id="cd11586">
    <property type="entry name" value="VbhA_like"/>
    <property type="match status" value="1"/>
</dbReference>
<comment type="caution">
    <text evidence="2">The sequence shown here is derived from an EMBL/GenBank/DDBJ whole genome shotgun (WGS) entry which is preliminary data.</text>
</comment>
<sequence length="84" mass="9863">MSQSDMFDLDKRWPDLFDRLDPAQRRSVIQTLASSWLEGDRPDREDVKDFVDLSCGVISEEEYSRRSLEKARRIEAKNKAEKLS</sequence>
<protein>
    <recommendedName>
        <fullName evidence="1">Antitoxin VbhA domain-containing protein</fullName>
    </recommendedName>
</protein>
<dbReference type="PATRIC" id="fig|1125724.3.peg.1485"/>
<evidence type="ECO:0000259" key="1">
    <source>
        <dbReference type="Pfam" id="PF18495"/>
    </source>
</evidence>
<feature type="domain" description="Antitoxin VbhA" evidence="1">
    <location>
        <begin position="24"/>
        <end position="69"/>
    </location>
</feature>
<name>I0USB4_9MICC</name>
<dbReference type="Proteomes" id="UP000004863">
    <property type="component" value="Unassembled WGS sequence"/>
</dbReference>
<dbReference type="InterPro" id="IPR041535">
    <property type="entry name" value="VbhA"/>
</dbReference>
<dbReference type="InterPro" id="IPR033788">
    <property type="entry name" value="VbhA-like"/>
</dbReference>
<proteinExistence type="predicted"/>
<gene>
    <name evidence="2" type="ORF">HMPREF1324_0213</name>
</gene>
<dbReference type="OrthoDB" id="4578598at2"/>
<evidence type="ECO:0000313" key="2">
    <source>
        <dbReference type="EMBL" id="EID50767.1"/>
    </source>
</evidence>
<dbReference type="Pfam" id="PF18495">
    <property type="entry name" value="VbhA"/>
    <property type="match status" value="1"/>
</dbReference>
<dbReference type="AlphaFoldDB" id="I0USB4"/>
<keyword evidence="3" id="KW-1185">Reference proteome</keyword>
<reference evidence="2" key="1">
    <citation type="submission" date="2012-03" db="EMBL/GenBank/DDBJ databases">
        <authorList>
            <person name="Durkin A.S."/>
            <person name="McCorrison J."/>
            <person name="Torralba M."/>
            <person name="Gillis M."/>
            <person name="Methe B."/>
            <person name="Sutton G."/>
            <person name="Nelson K.E."/>
        </authorList>
    </citation>
    <scope>NUCLEOTIDE SEQUENCE [LARGE SCALE GENOMIC DNA]</scope>
    <source>
        <strain evidence="2">F0474</strain>
    </source>
</reference>
<organism evidence="2 3">
    <name type="scientific">Rothia aeria F0474</name>
    <dbReference type="NCBI Taxonomy" id="1125724"/>
    <lineage>
        <taxon>Bacteria</taxon>
        <taxon>Bacillati</taxon>
        <taxon>Actinomycetota</taxon>
        <taxon>Actinomycetes</taxon>
        <taxon>Micrococcales</taxon>
        <taxon>Micrococcaceae</taxon>
        <taxon>Rothia</taxon>
    </lineage>
</organism>
<accession>I0USB4</accession>
<evidence type="ECO:0000313" key="3">
    <source>
        <dbReference type="Proteomes" id="UP000004863"/>
    </source>
</evidence>
<dbReference type="EMBL" id="AJJQ01000036">
    <property type="protein sequence ID" value="EID50767.1"/>
    <property type="molecule type" value="Genomic_DNA"/>
</dbReference>